<dbReference type="Gene3D" id="2.30.29.30">
    <property type="entry name" value="Pleckstrin-homology domain (PH domain)/Phosphotyrosine-binding domain (PTB)"/>
    <property type="match status" value="1"/>
</dbReference>
<keyword evidence="3" id="KW-1185">Reference proteome</keyword>
<dbReference type="Proteomes" id="UP001652741">
    <property type="component" value="Chromosome ssa06"/>
</dbReference>
<dbReference type="InterPro" id="IPR001849">
    <property type="entry name" value="PH_domain"/>
</dbReference>
<dbReference type="RefSeq" id="XP_014058358.1">
    <property type="nucleotide sequence ID" value="XM_014202883.2"/>
</dbReference>
<feature type="compositionally biased region" description="Acidic residues" evidence="1">
    <location>
        <begin position="252"/>
        <end position="268"/>
    </location>
</feature>
<dbReference type="AlphaFoldDB" id="A0A1S3S1R7"/>
<protein>
    <submittedName>
        <fullName evidence="4">Uncharacterized protein isoform X2</fullName>
    </submittedName>
</protein>
<proteinExistence type="predicted"/>
<evidence type="ECO:0000313" key="3">
    <source>
        <dbReference type="Proteomes" id="UP001652741"/>
    </source>
</evidence>
<feature type="region of interest" description="Disordered" evidence="1">
    <location>
        <begin position="251"/>
        <end position="291"/>
    </location>
</feature>
<feature type="compositionally biased region" description="Polar residues" evidence="1">
    <location>
        <begin position="164"/>
        <end position="176"/>
    </location>
</feature>
<feature type="region of interest" description="Disordered" evidence="1">
    <location>
        <begin position="139"/>
        <end position="204"/>
    </location>
</feature>
<name>A0A1S3S1R7_SALSA</name>
<dbReference type="PROSITE" id="PS50003">
    <property type="entry name" value="PH_DOMAIN"/>
    <property type="match status" value="1"/>
</dbReference>
<accession>A0A1S3S1R7</accession>
<evidence type="ECO:0000256" key="1">
    <source>
        <dbReference type="SAM" id="MobiDB-lite"/>
    </source>
</evidence>
<evidence type="ECO:0000259" key="2">
    <source>
        <dbReference type="PROSITE" id="PS50003"/>
    </source>
</evidence>
<dbReference type="GeneID" id="106606586"/>
<gene>
    <name evidence="4" type="primary">LOC106606586</name>
</gene>
<dbReference type="InterPro" id="IPR011993">
    <property type="entry name" value="PH-like_dom_sf"/>
</dbReference>
<dbReference type="CDD" id="cd00821">
    <property type="entry name" value="PH"/>
    <property type="match status" value="1"/>
</dbReference>
<dbReference type="Pfam" id="PF00169">
    <property type="entry name" value="PH"/>
    <property type="match status" value="1"/>
</dbReference>
<dbReference type="SUPFAM" id="SSF50729">
    <property type="entry name" value="PH domain-like"/>
    <property type="match status" value="1"/>
</dbReference>
<evidence type="ECO:0000313" key="4">
    <source>
        <dbReference type="RefSeq" id="XP_014058358.1"/>
    </source>
</evidence>
<organism evidence="3 4">
    <name type="scientific">Salmo salar</name>
    <name type="common">Atlantic salmon</name>
    <dbReference type="NCBI Taxonomy" id="8030"/>
    <lineage>
        <taxon>Eukaryota</taxon>
        <taxon>Metazoa</taxon>
        <taxon>Chordata</taxon>
        <taxon>Craniata</taxon>
        <taxon>Vertebrata</taxon>
        <taxon>Euteleostomi</taxon>
        <taxon>Actinopterygii</taxon>
        <taxon>Neopterygii</taxon>
        <taxon>Teleostei</taxon>
        <taxon>Protacanthopterygii</taxon>
        <taxon>Salmoniformes</taxon>
        <taxon>Salmonidae</taxon>
        <taxon>Salmoninae</taxon>
        <taxon>Salmo</taxon>
    </lineage>
</organism>
<reference evidence="4" key="1">
    <citation type="submission" date="2025-08" db="UniProtKB">
        <authorList>
            <consortium name="RefSeq"/>
        </authorList>
    </citation>
    <scope>IDENTIFICATION</scope>
</reference>
<dbReference type="SMART" id="SM00233">
    <property type="entry name" value="PH"/>
    <property type="match status" value="1"/>
</dbReference>
<sequence length="382" mass="43666">MSTDRQQLLFEGFLKKRKDTMKMKWSTYWFRLQNTTLFFYTKKHGSASHLRGLYYIYTVQSVREIQREKRKHYVFEITMKNGKRKVLAAETADLRREWIGQLWRAMHLSGPGGTDPGCIRQQDVRSDDLKVRGRFSTYNSSECDSMTEPLGVHRPLSAPLNPSIPDQDQGTRSTHCLSGPLTPDQDLDQGDRSTHCLSGPLTPDQNLVRATLSLSLSDELSSEEAICQNTISHYGEEDEDSVHRFRRRCEEERDEEEEEECKEEEDQYDILPAPRNSEYHINQSDEDLTDGEDLYDFPLSNRRASDRQDYSEMTESIYDVPSSLMRKMSEHTLEPYPGGEILVEDRGLLDDMMASLGGGTVGWITGASTGSVEPYGLAHHGS</sequence>
<feature type="domain" description="PH" evidence="2">
    <location>
        <begin position="7"/>
        <end position="107"/>
    </location>
</feature>